<protein>
    <submittedName>
        <fullName evidence="1">DNA-binding transcriptional regulator YafY</fullName>
    </submittedName>
</protein>
<keyword evidence="2" id="KW-1185">Reference proteome</keyword>
<dbReference type="GO" id="GO:0003677">
    <property type="term" value="F:DNA binding"/>
    <property type="evidence" value="ECO:0007669"/>
    <property type="project" value="UniProtKB-KW"/>
</dbReference>
<proteinExistence type="predicted"/>
<gene>
    <name evidence="1" type="ORF">JOC49_002622</name>
</gene>
<dbReference type="EMBL" id="JAFBDT010000058">
    <property type="protein sequence ID" value="MBM7563047.1"/>
    <property type="molecule type" value="Genomic_DNA"/>
</dbReference>
<name>A0ABS2MUG1_9FIRM</name>
<evidence type="ECO:0000313" key="2">
    <source>
        <dbReference type="Proteomes" id="UP000767854"/>
    </source>
</evidence>
<sequence>MVADHERYKDISNFRIDRMDSVVVSNSERNTEKVELPFNEVSYSKQLFKMYSGDALKVDLRFDNSLTNIVFDRFGKDVAIYKKTEDHFSVVVEVTVTKTFFSWIFMLGSGVQIIGPVSVVEEYHNLLTEINELYNNK</sequence>
<comment type="caution">
    <text evidence="1">The sequence shown here is derived from an EMBL/GenBank/DDBJ whole genome shotgun (WGS) entry which is preliminary data.</text>
</comment>
<organism evidence="1 2">
    <name type="scientific">Fusibacter tunisiensis</name>
    <dbReference type="NCBI Taxonomy" id="1008308"/>
    <lineage>
        <taxon>Bacteria</taxon>
        <taxon>Bacillati</taxon>
        <taxon>Bacillota</taxon>
        <taxon>Clostridia</taxon>
        <taxon>Eubacteriales</taxon>
        <taxon>Eubacteriales Family XII. Incertae Sedis</taxon>
        <taxon>Fusibacter</taxon>
    </lineage>
</organism>
<keyword evidence="1" id="KW-0238">DNA-binding</keyword>
<reference evidence="1 2" key="1">
    <citation type="submission" date="2021-01" db="EMBL/GenBank/DDBJ databases">
        <title>Genomic Encyclopedia of Type Strains, Phase IV (KMG-IV): sequencing the most valuable type-strain genomes for metagenomic binning, comparative biology and taxonomic classification.</title>
        <authorList>
            <person name="Goeker M."/>
        </authorList>
    </citation>
    <scope>NUCLEOTIDE SEQUENCE [LARGE SCALE GENOMIC DNA]</scope>
    <source>
        <strain evidence="1 2">DSM 24436</strain>
    </source>
</reference>
<accession>A0ABS2MUG1</accession>
<dbReference type="Proteomes" id="UP000767854">
    <property type="component" value="Unassembled WGS sequence"/>
</dbReference>
<evidence type="ECO:0000313" key="1">
    <source>
        <dbReference type="EMBL" id="MBM7563047.1"/>
    </source>
</evidence>